<evidence type="ECO:0000256" key="6">
    <source>
        <dbReference type="ARBA" id="ARBA00022839"/>
    </source>
</evidence>
<dbReference type="GO" id="GO:0008409">
    <property type="term" value="F:5'-3' exonuclease activity"/>
    <property type="evidence" value="ECO:0007669"/>
    <property type="project" value="UniProtKB-UniRule"/>
</dbReference>
<sequence length="1156" mass="133734">MINIITGRQTDPLQNEILDLAVKRYRQDPSKRVFIIVPNHIKFTTEVKALSKLANLTQQNQTAVKNLQILSFSRLAWYFLKDAPVALPEVLDDASSIMLLEKIVRQKQDKLKLFTGEQINSGTLKQLYQAILLVRQGSLDLDDVVLQDSDEETKFKIHDLKIIYELFIERLANKFATKDEMQFILNEYLVKVDLSDSAFYFCDFSHFTSQEQLTLNLIAKKASDTTISFKTRNGEVNKNPQAGDYDFVVQNSIKRFEHFLQTQNLNYAFSEFNQGQLDNKTKLNGVWTKTLSLKNADLDNMVQFVKADSRYSEAYFVARTIYQQVALANYRYKDFLVLAPDLSEYETYLTPILEQNGIPFFDDLQKQMKFHPLVIIIENLLQLYKRGMQSTNLLALMKTHLIIPDWYVDEASFQYDVDRLENFVLAHGINQNLWRRNLTNFVDAHVIALDDSLGQVEQLDRIREYFVKQITDLFDELEQEQDPQAALTIFWNFLIKNGVAKRLENWRQKASEEGNLQLAQQPEQVWTTLNQLLKDYLLINDEFDIESFFELLISGFGEASFSQIPSALDAVNLSEMGMVQNNDYKQVFILGATSSNIPNIEKIPGFFTNEDFEKINANLDESQQIENQKKVNNLDQNYQFGLALSLASDHLYISYPVLNTANEKLQPSIYYKQLLARLDEEEYLQHDLPHQENQILSFITNARASLGYLSYLRKENIGQVAGLLKLTQEKIPKLTKRVLSASDFKNIPQSLSAQLAQSLYGKNIETSVSQLETYYENSFEYFLNYGLSLRKRFENELDVVQAGNYYHETFDQLVKIIKAQHLDLASLSEQELNSLLVKIHEAMQEKGQYKQLLNDPFNKYLFHKLDQTTANVAKFWHRNLKKTVFRPAYSELSFGRNQEVKGLDYQVQTDLGINKIDLRGKMDRVDLAQLDKSVLGQVIDYKSSAKKFDLGLFANGISMQMISYLDVLKNNQRFFAQDEELDILGAFYQTVTQHLEKLNSDSNITSDFQIKDMDKINSPKLLYNGILVADDELLEEAEPNLKGDRAISELYNSIRKKVNGSFTYPSLTSFNKEQLEQILAYNAYLIKKAAKNILSGKIELNPYSYNSRTPLQYSDYKDIFFFDAMLKENNYHKINSLNKKELLELIEKTLDPEKGK</sequence>
<evidence type="ECO:0000256" key="2">
    <source>
        <dbReference type="ARBA" id="ARBA00022741"/>
    </source>
</evidence>
<comment type="function">
    <text evidence="10">The heterodimer acts as both an ATP-dependent DNA helicase and an ATP-dependent, dual-direction single-stranded exonuclease. Recognizes the chi site generating a DNA molecule suitable for the initiation of homologous recombination. This subunit has 5' -&gt; 3' nuclease activity but not helicase activity.</text>
</comment>
<dbReference type="Gene3D" id="3.40.50.300">
    <property type="entry name" value="P-loop containing nucleotide triphosphate hydrolases"/>
    <property type="match status" value="3"/>
</dbReference>
<evidence type="ECO:0000256" key="5">
    <source>
        <dbReference type="ARBA" id="ARBA00022806"/>
    </source>
</evidence>
<name>I7IW69_9LACO</name>
<dbReference type="SUPFAM" id="SSF52540">
    <property type="entry name" value="P-loop containing nucleoside triphosphate hydrolases"/>
    <property type="match status" value="1"/>
</dbReference>
<evidence type="ECO:0000256" key="4">
    <source>
        <dbReference type="ARBA" id="ARBA00022801"/>
    </source>
</evidence>
<protein>
    <recommendedName>
        <fullName evidence="10">ATP-dependent helicase/deoxyribonuclease subunit B</fullName>
        <ecNumber evidence="10">3.1.-.-</ecNumber>
    </recommendedName>
    <alternativeName>
        <fullName evidence="10">ATP-dependent helicase/nuclease subunit RexB</fullName>
    </alternativeName>
</protein>
<dbReference type="EC" id="3.1.-.-" evidence="10"/>
<reference evidence="13 14" key="1">
    <citation type="submission" date="2012-06" db="EMBL/GenBank/DDBJ databases">
        <title>Draft Genome Sequence of Lactobacillus hominis Strain CRBIP 24.179T, isolated from human intestine.</title>
        <authorList>
            <person name="Cousin S."/>
            <person name="Ma L."/>
            <person name="Bizet C."/>
            <person name="Loux V."/>
            <person name="Bouchier C."/>
            <person name="Clermont D."/>
            <person name="Creno S."/>
        </authorList>
    </citation>
    <scope>NUCLEOTIDE SEQUENCE [LARGE SCALE GENOMIC DNA]</scope>
    <source>
        <strain evidence="14">CRBIP 24.179T</strain>
    </source>
</reference>
<dbReference type="Pfam" id="PF21445">
    <property type="entry name" value="ADDB_N"/>
    <property type="match status" value="1"/>
</dbReference>
<dbReference type="RefSeq" id="WP_008471758.1">
    <property type="nucleotide sequence ID" value="NZ_AYZP01000005.1"/>
</dbReference>
<dbReference type="GeneID" id="82847850"/>
<evidence type="ECO:0000259" key="12">
    <source>
        <dbReference type="Pfam" id="PF21445"/>
    </source>
</evidence>
<dbReference type="GO" id="GO:0016817">
    <property type="term" value="F:hydrolase activity, acting on acid anhydrides"/>
    <property type="evidence" value="ECO:0007669"/>
    <property type="project" value="InterPro"/>
</dbReference>
<evidence type="ECO:0000256" key="7">
    <source>
        <dbReference type="ARBA" id="ARBA00022840"/>
    </source>
</evidence>
<keyword evidence="4 10" id="KW-0378">Hydrolase</keyword>
<keyword evidence="2 10" id="KW-0547">Nucleotide-binding</keyword>
<dbReference type="PANTHER" id="PTHR30591">
    <property type="entry name" value="RECBCD ENZYME SUBUNIT RECC"/>
    <property type="match status" value="1"/>
</dbReference>
<dbReference type="InterPro" id="IPR038726">
    <property type="entry name" value="PDDEXK_AddAB-type"/>
</dbReference>
<dbReference type="InterPro" id="IPR027417">
    <property type="entry name" value="P-loop_NTPase"/>
</dbReference>
<feature type="domain" description="ATP-dependent helicase/deoxyribonuclease subunit B N-terminal" evidence="12">
    <location>
        <begin position="5"/>
        <end position="274"/>
    </location>
</feature>
<dbReference type="AlphaFoldDB" id="I7IW69"/>
<comment type="cofactor">
    <cofactor evidence="10">
        <name>Mg(2+)</name>
        <dbReference type="ChEBI" id="CHEBI:18420"/>
    </cofactor>
</comment>
<keyword evidence="1 10" id="KW-0540">Nuclease</keyword>
<keyword evidence="3 10" id="KW-0227">DNA damage</keyword>
<dbReference type="STRING" id="1423758.FC41_GL001615"/>
<keyword evidence="6 10" id="KW-0269">Exonuclease</keyword>
<dbReference type="GO" id="GO:0005524">
    <property type="term" value="F:ATP binding"/>
    <property type="evidence" value="ECO:0007669"/>
    <property type="project" value="UniProtKB-UniRule"/>
</dbReference>
<proteinExistence type="inferred from homology"/>
<gene>
    <name evidence="10" type="primary">rexB</name>
    <name evidence="13" type="ORF">BN55_07805</name>
</gene>
<dbReference type="Proteomes" id="UP000009320">
    <property type="component" value="Unassembled WGS sequence"/>
</dbReference>
<dbReference type="GO" id="GO:0000724">
    <property type="term" value="P:double-strand break repair via homologous recombination"/>
    <property type="evidence" value="ECO:0007669"/>
    <property type="project" value="UniProtKB-UniRule"/>
</dbReference>
<evidence type="ECO:0000259" key="11">
    <source>
        <dbReference type="Pfam" id="PF12705"/>
    </source>
</evidence>
<dbReference type="InterPro" id="IPR049035">
    <property type="entry name" value="ADDB_N"/>
</dbReference>
<evidence type="ECO:0000256" key="9">
    <source>
        <dbReference type="ARBA" id="ARBA00023204"/>
    </source>
</evidence>
<accession>I7IW69</accession>
<comment type="miscellaneous">
    <text evidence="10">Despite having helicase-like domains, this subunit does not have helicase activity.</text>
</comment>
<dbReference type="GO" id="GO:0004386">
    <property type="term" value="F:helicase activity"/>
    <property type="evidence" value="ECO:0007669"/>
    <property type="project" value="UniProtKB-KW"/>
</dbReference>
<evidence type="ECO:0000256" key="1">
    <source>
        <dbReference type="ARBA" id="ARBA00022722"/>
    </source>
</evidence>
<dbReference type="OrthoDB" id="9758506at2"/>
<dbReference type="PANTHER" id="PTHR30591:SF1">
    <property type="entry name" value="RECBCD ENZYME SUBUNIT RECC"/>
    <property type="match status" value="1"/>
</dbReference>
<evidence type="ECO:0000313" key="14">
    <source>
        <dbReference type="Proteomes" id="UP000009320"/>
    </source>
</evidence>
<evidence type="ECO:0000313" key="13">
    <source>
        <dbReference type="EMBL" id="CCI82618.1"/>
    </source>
</evidence>
<dbReference type="EMBL" id="CAKE01000034">
    <property type="protein sequence ID" value="CCI82618.1"/>
    <property type="molecule type" value="Genomic_DNA"/>
</dbReference>
<evidence type="ECO:0000256" key="8">
    <source>
        <dbReference type="ARBA" id="ARBA00023125"/>
    </source>
</evidence>
<organism evidence="13 14">
    <name type="scientific">Lactobacillus hominis DSM 23910 = CRBIP 24.179</name>
    <dbReference type="NCBI Taxonomy" id="1423758"/>
    <lineage>
        <taxon>Bacteria</taxon>
        <taxon>Bacillati</taxon>
        <taxon>Bacillota</taxon>
        <taxon>Bacilli</taxon>
        <taxon>Lactobacillales</taxon>
        <taxon>Lactobacillaceae</taxon>
        <taxon>Lactobacillus</taxon>
    </lineage>
</organism>
<keyword evidence="7 10" id="KW-0067">ATP-binding</keyword>
<comment type="subunit">
    <text evidence="10">Heterodimer of AddA and RexB.</text>
</comment>
<comment type="similarity">
    <text evidence="10">Belongs to the helicase family. AddB/RexB type 2 subfamily.</text>
</comment>
<dbReference type="GO" id="GO:0003690">
    <property type="term" value="F:double-stranded DNA binding"/>
    <property type="evidence" value="ECO:0007669"/>
    <property type="project" value="UniProtKB-UniRule"/>
</dbReference>
<feature type="domain" description="PD-(D/E)XK endonuclease-like" evidence="11">
    <location>
        <begin position="766"/>
        <end position="1103"/>
    </location>
</feature>
<comment type="caution">
    <text evidence="10">Lacks conserved residue(s) required for the propagation of feature annotation.</text>
</comment>
<keyword evidence="8 10" id="KW-0238">DNA-binding</keyword>
<evidence type="ECO:0000256" key="10">
    <source>
        <dbReference type="HAMAP-Rule" id="MF_01453"/>
    </source>
</evidence>
<dbReference type="Pfam" id="PF12705">
    <property type="entry name" value="PDDEXK_1"/>
    <property type="match status" value="1"/>
</dbReference>
<dbReference type="HAMAP" id="MF_01453">
    <property type="entry name" value="AddB_type2"/>
    <property type="match status" value="1"/>
</dbReference>
<keyword evidence="5 10" id="KW-0347">Helicase</keyword>
<dbReference type="InterPro" id="IPR014141">
    <property type="entry name" value="DNA_helicase_suRexB"/>
</dbReference>
<keyword evidence="9 10" id="KW-0234">DNA repair</keyword>
<comment type="caution">
    <text evidence="13">The sequence shown here is derived from an EMBL/GenBank/DDBJ whole genome shotgun (WGS) entry which is preliminary data.</text>
</comment>
<keyword evidence="14" id="KW-1185">Reference proteome</keyword>
<dbReference type="eggNOG" id="COG3857">
    <property type="taxonomic scope" value="Bacteria"/>
</dbReference>
<evidence type="ECO:0000256" key="3">
    <source>
        <dbReference type="ARBA" id="ARBA00022763"/>
    </source>
</evidence>
<dbReference type="PATRIC" id="fig|1423758.3.peg.1645"/>